<sequence>MSHKAEVSQLNSYFNRLDGVVKQERAHAMRQERSEGIAPAVLKHRHAAKTPSLRASDGDDGKWGEEGEGASEARHDDHQAEEDSDEDGMEEHADDGMEESEEEGHEREEEEKARVQKQGKRQAEKQGQSSISTLNQYFDKQAKRIKDHMVTRTTQMTAKQADADLNSYFDSLEVHTGKEGKMHQLENKVVLLTKEVKKLKAPVESIRGSAAKTSSAVRSIRGDAAATKHAVEGLASEDKKILAHEESEDVQAARRSHKPIHDGNNPPLHVKGLPPGWRAYEDEDTKHPYYYNAKSDLSTWTSPVGKRVSVKGMRKGWEAMRTKQGETYFVDEATGKATWQDPEVGPGAKLLQLMKGVDNSRRESHAEWVQHNRKVALHEDHGVYGHEWPRSQWADKRWMSFLSDSNAGGMGSLETEAQQLERGGKGSDHAPIRRASSSSY</sequence>
<feature type="domain" description="WW" evidence="2">
    <location>
        <begin position="311"/>
        <end position="344"/>
    </location>
</feature>
<dbReference type="InterPro" id="IPR001202">
    <property type="entry name" value="WW_dom"/>
</dbReference>
<dbReference type="AlphaFoldDB" id="A0A6U2ES89"/>
<dbReference type="Gene3D" id="2.20.70.10">
    <property type="match status" value="2"/>
</dbReference>
<dbReference type="SUPFAM" id="SSF51045">
    <property type="entry name" value="WW domain"/>
    <property type="match status" value="2"/>
</dbReference>
<dbReference type="Pfam" id="PF00397">
    <property type="entry name" value="WW"/>
    <property type="match status" value="2"/>
</dbReference>
<feature type="compositionally biased region" description="Polar residues" evidence="1">
    <location>
        <begin position="125"/>
        <end position="135"/>
    </location>
</feature>
<evidence type="ECO:0000313" key="5">
    <source>
        <dbReference type="EMBL" id="CAD8953807.1"/>
    </source>
</evidence>
<feature type="region of interest" description="Disordered" evidence="1">
    <location>
        <begin position="246"/>
        <end position="274"/>
    </location>
</feature>
<feature type="compositionally biased region" description="Acidic residues" evidence="1">
    <location>
        <begin position="79"/>
        <end position="89"/>
    </location>
</feature>
<feature type="compositionally biased region" description="Basic and acidic residues" evidence="1">
    <location>
        <begin position="104"/>
        <end position="114"/>
    </location>
</feature>
<dbReference type="SMART" id="SM00456">
    <property type="entry name" value="WW"/>
    <property type="match status" value="2"/>
</dbReference>
<evidence type="ECO:0000256" key="1">
    <source>
        <dbReference type="SAM" id="MobiDB-lite"/>
    </source>
</evidence>
<accession>A0A6U2ES89</accession>
<dbReference type="EMBL" id="HBFK01013286">
    <property type="protein sequence ID" value="CAD8741466.1"/>
    <property type="molecule type" value="Transcribed_RNA"/>
</dbReference>
<evidence type="ECO:0000313" key="3">
    <source>
        <dbReference type="EMBL" id="CAD8741466.1"/>
    </source>
</evidence>
<dbReference type="EMBL" id="HBFX01013885">
    <property type="protein sequence ID" value="CAD8953806.1"/>
    <property type="molecule type" value="Transcribed_RNA"/>
</dbReference>
<feature type="domain" description="WW" evidence="2">
    <location>
        <begin position="271"/>
        <end position="305"/>
    </location>
</feature>
<dbReference type="EMBL" id="HBFX01013886">
    <property type="protein sequence ID" value="CAD8953807.1"/>
    <property type="molecule type" value="Transcribed_RNA"/>
</dbReference>
<gene>
    <name evidence="4" type="ORF">HAND00432_LOCUS8343</name>
    <name evidence="5" type="ORF">HAND00432_LOCUS8344</name>
    <name evidence="3" type="ORF">HAND1043_LOCUS7958</name>
</gene>
<evidence type="ECO:0000313" key="4">
    <source>
        <dbReference type="EMBL" id="CAD8953806.1"/>
    </source>
</evidence>
<proteinExistence type="predicted"/>
<reference evidence="5" key="1">
    <citation type="submission" date="2021-01" db="EMBL/GenBank/DDBJ databases">
        <authorList>
            <person name="Corre E."/>
            <person name="Pelletier E."/>
            <person name="Niang G."/>
            <person name="Scheremetjew M."/>
            <person name="Finn R."/>
            <person name="Kale V."/>
            <person name="Holt S."/>
            <person name="Cochrane G."/>
            <person name="Meng A."/>
            <person name="Brown T."/>
            <person name="Cohen L."/>
        </authorList>
    </citation>
    <scope>NUCLEOTIDE SEQUENCE</scope>
    <source>
        <strain evidence="3">CCMP441</strain>
        <strain evidence="5">CCMP644</strain>
    </source>
</reference>
<evidence type="ECO:0000259" key="2">
    <source>
        <dbReference type="PROSITE" id="PS50020"/>
    </source>
</evidence>
<organism evidence="5">
    <name type="scientific">Hemiselmis andersenii</name>
    <name type="common">Cryptophyte alga</name>
    <dbReference type="NCBI Taxonomy" id="464988"/>
    <lineage>
        <taxon>Eukaryota</taxon>
        <taxon>Cryptophyceae</taxon>
        <taxon>Cryptomonadales</taxon>
        <taxon>Hemiselmidaceae</taxon>
        <taxon>Hemiselmis</taxon>
    </lineage>
</organism>
<dbReference type="PROSITE" id="PS50020">
    <property type="entry name" value="WW_DOMAIN_2"/>
    <property type="match status" value="2"/>
</dbReference>
<feature type="region of interest" description="Disordered" evidence="1">
    <location>
        <begin position="405"/>
        <end position="440"/>
    </location>
</feature>
<dbReference type="CDD" id="cd00201">
    <property type="entry name" value="WW"/>
    <property type="match status" value="2"/>
</dbReference>
<feature type="compositionally biased region" description="Basic and acidic residues" evidence="1">
    <location>
        <begin position="24"/>
        <end position="35"/>
    </location>
</feature>
<dbReference type="InterPro" id="IPR036020">
    <property type="entry name" value="WW_dom_sf"/>
</dbReference>
<feature type="region of interest" description="Disordered" evidence="1">
    <location>
        <begin position="24"/>
        <end position="135"/>
    </location>
</feature>
<protein>
    <recommendedName>
        <fullName evidence="2">WW domain-containing protein</fullName>
    </recommendedName>
</protein>
<feature type="compositionally biased region" description="Basic and acidic residues" evidence="1">
    <location>
        <begin position="422"/>
        <end position="431"/>
    </location>
</feature>
<name>A0A6U2ES89_HEMAN</name>
<feature type="compositionally biased region" description="Basic and acidic residues" evidence="1">
    <location>
        <begin position="56"/>
        <end position="78"/>
    </location>
</feature>